<evidence type="ECO:0000313" key="15">
    <source>
        <dbReference type="EMBL" id="EWC42187.1"/>
    </source>
</evidence>
<proteinExistence type="predicted"/>
<evidence type="ECO:0000256" key="1">
    <source>
        <dbReference type="ARBA" id="ARBA00001974"/>
    </source>
</evidence>
<dbReference type="Pfam" id="PF01794">
    <property type="entry name" value="Ferric_reduct"/>
    <property type="match status" value="1"/>
</dbReference>
<dbReference type="SUPFAM" id="SSF63380">
    <property type="entry name" value="Riboflavin synthase domain-like"/>
    <property type="match status" value="1"/>
</dbReference>
<evidence type="ECO:0000313" key="16">
    <source>
        <dbReference type="Proteomes" id="UP000026923"/>
    </source>
</evidence>
<evidence type="ECO:0000256" key="13">
    <source>
        <dbReference type="SAM" id="Phobius"/>
    </source>
</evidence>
<dbReference type="SUPFAM" id="SSF52343">
    <property type="entry name" value="Ferredoxin reductase-like, C-terminal NADP-linked domain"/>
    <property type="match status" value="1"/>
</dbReference>
<keyword evidence="10" id="KW-0408">Iron</keyword>
<evidence type="ECO:0000256" key="7">
    <source>
        <dbReference type="ARBA" id="ARBA00022827"/>
    </source>
</evidence>
<dbReference type="PROSITE" id="PS51384">
    <property type="entry name" value="FAD_FR"/>
    <property type="match status" value="1"/>
</dbReference>
<keyword evidence="3" id="KW-0285">Flavoprotein</keyword>
<dbReference type="HOGENOM" id="CLU_003827_19_0_6"/>
<dbReference type="PANTHER" id="PTHR47354">
    <property type="entry name" value="NADH OXIDOREDUCTASE HCR"/>
    <property type="match status" value="1"/>
</dbReference>
<evidence type="ECO:0000256" key="3">
    <source>
        <dbReference type="ARBA" id="ARBA00022630"/>
    </source>
</evidence>
<dbReference type="AlphaFoldDB" id="A0A061JR49"/>
<gene>
    <name evidence="15" type="ORF">B597_006040</name>
</gene>
<keyword evidence="11" id="KW-0411">Iron-sulfur</keyword>
<sequence>MQRIKAACLALLAGLSLLWWLANDFTTGSYSRFWPLRADMVQYTGVLAIAAMSGAMLLAIRPRRIERLFDGLDKTYRLHKWLGIAALALGVVHWGWAQVPKWLVGLGWLERPLRAGAEQARSGLAAWQHSQRGLAEDIGEWAFYSAVVLLKRIPYRWFFRTHRWLALVYLALVIHSLILMQPAYWRSALGPVMALLLLAGSLAGLVSLARRIGRRRQVIGHIHALHHHADNHVLRVDITLDGPWPGHQAGQFAFVTFDEREGPHPFSLSSAWCNDGKLAFAIKGLGDYTRTLPERLSVGDPVRVEGPYGCFDFKGRKRSQIWVAGGIGIAPFIARLQALANGSADGGGNVDLFYSTNAPDQDFIERIRQLAERAHVRLHLMIASEHGRLTPERLRQQIPHWLDCDFWFCGPSGFARDLRRGLQAHGLAQGDFHQELFNMR</sequence>
<dbReference type="GO" id="GO:0051537">
    <property type="term" value="F:2 iron, 2 sulfur cluster binding"/>
    <property type="evidence" value="ECO:0007669"/>
    <property type="project" value="UniProtKB-KW"/>
</dbReference>
<keyword evidence="8 13" id="KW-1133">Transmembrane helix</keyword>
<dbReference type="PANTHER" id="PTHR47354:SF8">
    <property type="entry name" value="1,2-PHENYLACETYL-COA EPOXIDASE, SUBUNIT E"/>
    <property type="match status" value="1"/>
</dbReference>
<evidence type="ECO:0000256" key="9">
    <source>
        <dbReference type="ARBA" id="ARBA00023002"/>
    </source>
</evidence>
<feature type="domain" description="FAD-binding FR-type" evidence="14">
    <location>
        <begin position="212"/>
        <end position="314"/>
    </location>
</feature>
<dbReference type="InterPro" id="IPR050415">
    <property type="entry name" value="MRET"/>
</dbReference>
<keyword evidence="5" id="KW-0001">2Fe-2S</keyword>
<evidence type="ECO:0000256" key="5">
    <source>
        <dbReference type="ARBA" id="ARBA00022714"/>
    </source>
</evidence>
<evidence type="ECO:0000256" key="11">
    <source>
        <dbReference type="ARBA" id="ARBA00023014"/>
    </source>
</evidence>
<dbReference type="InterPro" id="IPR013130">
    <property type="entry name" value="Fe3_Rdtase_TM_dom"/>
</dbReference>
<comment type="subcellular location">
    <subcellularLocation>
        <location evidence="2">Membrane</location>
        <topology evidence="2">Multi-pass membrane protein</topology>
    </subcellularLocation>
</comment>
<comment type="caution">
    <text evidence="15">The sequence shown here is derived from an EMBL/GenBank/DDBJ whole genome shotgun (WGS) entry which is preliminary data.</text>
</comment>
<keyword evidence="7" id="KW-0274">FAD</keyword>
<dbReference type="Gene3D" id="3.40.50.80">
    <property type="entry name" value="Nucleotide-binding domain of ferredoxin-NADP reductase (FNR) module"/>
    <property type="match status" value="1"/>
</dbReference>
<dbReference type="OrthoDB" id="9796486at2"/>
<evidence type="ECO:0000256" key="12">
    <source>
        <dbReference type="ARBA" id="ARBA00023136"/>
    </source>
</evidence>
<dbReference type="GO" id="GO:0016020">
    <property type="term" value="C:membrane"/>
    <property type="evidence" value="ECO:0007669"/>
    <property type="project" value="UniProtKB-SubCell"/>
</dbReference>
<feature type="transmembrane region" description="Helical" evidence="13">
    <location>
        <begin position="191"/>
        <end position="209"/>
    </location>
</feature>
<keyword evidence="6" id="KW-0479">Metal-binding</keyword>
<feature type="transmembrane region" description="Helical" evidence="13">
    <location>
        <begin position="166"/>
        <end position="185"/>
    </location>
</feature>
<dbReference type="eggNOG" id="COG4097">
    <property type="taxonomic scope" value="Bacteria"/>
</dbReference>
<dbReference type="RefSeq" id="WP_003294067.1">
    <property type="nucleotide sequence ID" value="NZ_KK020676.1"/>
</dbReference>
<comment type="cofactor">
    <cofactor evidence="1">
        <name>FAD</name>
        <dbReference type="ChEBI" id="CHEBI:57692"/>
    </cofactor>
</comment>
<dbReference type="Gene3D" id="2.40.30.10">
    <property type="entry name" value="Translation factors"/>
    <property type="match status" value="1"/>
</dbReference>
<dbReference type="EMBL" id="AMCZ02000005">
    <property type="protein sequence ID" value="EWC42187.1"/>
    <property type="molecule type" value="Genomic_DNA"/>
</dbReference>
<feature type="transmembrane region" description="Helical" evidence="13">
    <location>
        <begin position="40"/>
        <end position="60"/>
    </location>
</feature>
<evidence type="ECO:0000256" key="10">
    <source>
        <dbReference type="ARBA" id="ARBA00023004"/>
    </source>
</evidence>
<keyword evidence="4 13" id="KW-0812">Transmembrane</keyword>
<organism evidence="15 16">
    <name type="scientific">Stutzerimonas stutzeri KOS6</name>
    <dbReference type="NCBI Taxonomy" id="1218352"/>
    <lineage>
        <taxon>Bacteria</taxon>
        <taxon>Pseudomonadati</taxon>
        <taxon>Pseudomonadota</taxon>
        <taxon>Gammaproteobacteria</taxon>
        <taxon>Pseudomonadales</taxon>
        <taxon>Pseudomonadaceae</taxon>
        <taxon>Stutzerimonas</taxon>
    </lineage>
</organism>
<dbReference type="Proteomes" id="UP000026923">
    <property type="component" value="Unassembled WGS sequence"/>
</dbReference>
<reference evidence="15 16" key="1">
    <citation type="journal article" date="2013" name="Genome Announc.">
        <title>Draft Genome of the Nitrogen-Fixing Bacterium Pseudomonas stutzeri Strain KOS6 Isolated from Industrial Hydrocarbon Sludge.</title>
        <authorList>
            <person name="Grigoryeva T.V."/>
            <person name="Laikov A.V."/>
            <person name="Naumova R.P."/>
            <person name="Manolov A.I."/>
            <person name="Larin A.K."/>
            <person name="Karpova I.Y."/>
            <person name="Semashko T.A."/>
            <person name="Alexeev D.G."/>
            <person name="Kostryukova E.S."/>
            <person name="Muller R."/>
            <person name="Govorun V.M."/>
        </authorList>
    </citation>
    <scope>NUCLEOTIDE SEQUENCE [LARGE SCALE GENOMIC DNA]</scope>
    <source>
        <strain evidence="15 16">KOS6</strain>
    </source>
</reference>
<keyword evidence="12 13" id="KW-0472">Membrane</keyword>
<dbReference type="InterPro" id="IPR039261">
    <property type="entry name" value="FNR_nucleotide-bd"/>
</dbReference>
<evidence type="ECO:0000256" key="6">
    <source>
        <dbReference type="ARBA" id="ARBA00022723"/>
    </source>
</evidence>
<dbReference type="InterPro" id="IPR017938">
    <property type="entry name" value="Riboflavin_synthase-like_b-brl"/>
</dbReference>
<dbReference type="GO" id="GO:0016491">
    <property type="term" value="F:oxidoreductase activity"/>
    <property type="evidence" value="ECO:0007669"/>
    <property type="project" value="UniProtKB-KW"/>
</dbReference>
<keyword evidence="9" id="KW-0560">Oxidoreductase</keyword>
<evidence type="ECO:0000256" key="8">
    <source>
        <dbReference type="ARBA" id="ARBA00022989"/>
    </source>
</evidence>
<protein>
    <submittedName>
        <fullName evidence="15">Ferric reductase</fullName>
    </submittedName>
</protein>
<dbReference type="CDD" id="cd06198">
    <property type="entry name" value="FNR_like_3"/>
    <property type="match status" value="1"/>
</dbReference>
<dbReference type="InterPro" id="IPR017927">
    <property type="entry name" value="FAD-bd_FR_type"/>
</dbReference>
<evidence type="ECO:0000259" key="14">
    <source>
        <dbReference type="PROSITE" id="PS51384"/>
    </source>
</evidence>
<evidence type="ECO:0000256" key="2">
    <source>
        <dbReference type="ARBA" id="ARBA00004141"/>
    </source>
</evidence>
<name>A0A061JR49_STUST</name>
<dbReference type="GO" id="GO:0046872">
    <property type="term" value="F:metal ion binding"/>
    <property type="evidence" value="ECO:0007669"/>
    <property type="project" value="UniProtKB-KW"/>
</dbReference>
<dbReference type="GO" id="GO:0050660">
    <property type="term" value="F:flavin adenine dinucleotide binding"/>
    <property type="evidence" value="ECO:0007669"/>
    <property type="project" value="TreeGrafter"/>
</dbReference>
<evidence type="ECO:0000256" key="4">
    <source>
        <dbReference type="ARBA" id="ARBA00022692"/>
    </source>
</evidence>
<dbReference type="PRINTS" id="PR00410">
    <property type="entry name" value="PHEHYDRXLASE"/>
</dbReference>
<accession>A0A061JR49</accession>